<feature type="domain" description="ABC transporter" evidence="4">
    <location>
        <begin position="309"/>
        <end position="490"/>
    </location>
</feature>
<gene>
    <name evidence="5" type="primary">ABCA3</name>
    <name evidence="5" type="ORF">CEXT_199781</name>
</gene>
<accession>A0AAV4QE86</accession>
<dbReference type="SUPFAM" id="SSF52540">
    <property type="entry name" value="P-loop containing nucleoside triphosphate hydrolases"/>
    <property type="match status" value="1"/>
</dbReference>
<sequence length="1003" mass="113788">MNDAKEMFEKNINNRGKINLEGLDSEKKFETYGFDRLKDVRDQLIIGTVFNNFKGLNELPASLDYTIRYDGSFSFDFNTRYKYRANGPNEETGMDAKIPLSKHRNIRSTLILIDNSVITWAICYGYLVFILNLVRRIIEEKVNGSKVTVFAVIVLLVLYILSLTLLTTEFFTLDFKAAYYSLSLAKKLGICLIPQGGLLTAFYIAGFYETTGEGAQWTNISEYSIVPDLNILMVIETMLFSCLLYSISIWYFDAVWPWQPGVPRPFYFLFTRSYWCGSKSDNMEEIELVKTENNSDFFEEEPMGTSPGVIIKNLSKEFHAGISTKLAVNNVSLNIYQGQITAILGHNGAGKTTIINILTGLYTPTNGGASINGLDILKQTTKARQSLGLCPQHNVLYDTLTVEEHLKIYAAVLFLDEPTTGMDAEARRNTWDALLEMRHDRTIILTTHYMEEADILGDRIAIMAEGEVQCCGSPMFLKQKFGTGYHLHVVKDQNFDLQCLTNLLQKYIPEVKLGNQVEREISFNLLSDADGGFGDMFEELENRKSTLGVTSFGVTITTMEDVFLNVSNISDLKYKLQSHLDQQNEMNIEIEDICLDSPGMQPNPKFRNQFLALLIKRFHYTKTTLEHSRRSVSDSFSSYAIVFLCHSNKKPELSELAETFKRVLETNKVSVTKVSEPTHHVLNYGNKHISMYLKNLIIGAAIDQKSSGHEINLTAWFNGEPYHALPMSLLLVHTAVLRNITNTGSISLTNAPLPRLRIMSLMGGNTEFIFICKILGPVFLYHWHCLSCLPAMYCYPYMKRLQKAKLFATYDWDTSSHVLDCNVRLGLLRSCRCQCFACNTFCHLHSLCFWNTFRGYRSAILVNPSSENAKSVSFRTARRLPETVRLIRWDDDALGPDGILSVPRCHHLFLSLLFLLETVPGCCPALRSSICKGSKSPSEIMQENRIRWVPEEESIDRKNDSHSAGFCGEALLTESDENIQKLLCCQPFFVFWTSTRRSASTLE</sequence>
<proteinExistence type="predicted"/>
<keyword evidence="6" id="KW-1185">Reference proteome</keyword>
<evidence type="ECO:0000313" key="6">
    <source>
        <dbReference type="Proteomes" id="UP001054945"/>
    </source>
</evidence>
<dbReference type="InterPro" id="IPR003439">
    <property type="entry name" value="ABC_transporter-like_ATP-bd"/>
</dbReference>
<dbReference type="InterPro" id="IPR027417">
    <property type="entry name" value="P-loop_NTPase"/>
</dbReference>
<dbReference type="EMBL" id="BPLR01005976">
    <property type="protein sequence ID" value="GIY06579.1"/>
    <property type="molecule type" value="Genomic_DNA"/>
</dbReference>
<dbReference type="PROSITE" id="PS50893">
    <property type="entry name" value="ABC_TRANSPORTER_2"/>
    <property type="match status" value="1"/>
</dbReference>
<comment type="caution">
    <text evidence="5">The sequence shown here is derived from an EMBL/GenBank/DDBJ whole genome shotgun (WGS) entry which is preliminary data.</text>
</comment>
<feature type="transmembrane region" description="Helical" evidence="3">
    <location>
        <begin position="229"/>
        <end position="252"/>
    </location>
</feature>
<evidence type="ECO:0000256" key="3">
    <source>
        <dbReference type="SAM" id="Phobius"/>
    </source>
</evidence>
<dbReference type="InterPro" id="IPR026082">
    <property type="entry name" value="ABCA"/>
</dbReference>
<dbReference type="GO" id="GO:0016887">
    <property type="term" value="F:ATP hydrolysis activity"/>
    <property type="evidence" value="ECO:0007669"/>
    <property type="project" value="InterPro"/>
</dbReference>
<protein>
    <submittedName>
        <fullName evidence="5">ATP-binding cassette sub-family A member 3</fullName>
    </submittedName>
</protein>
<organism evidence="5 6">
    <name type="scientific">Caerostris extrusa</name>
    <name type="common">Bark spider</name>
    <name type="synonym">Caerostris bankana</name>
    <dbReference type="NCBI Taxonomy" id="172846"/>
    <lineage>
        <taxon>Eukaryota</taxon>
        <taxon>Metazoa</taxon>
        <taxon>Ecdysozoa</taxon>
        <taxon>Arthropoda</taxon>
        <taxon>Chelicerata</taxon>
        <taxon>Arachnida</taxon>
        <taxon>Araneae</taxon>
        <taxon>Araneomorphae</taxon>
        <taxon>Entelegynae</taxon>
        <taxon>Araneoidea</taxon>
        <taxon>Araneidae</taxon>
        <taxon>Caerostris</taxon>
    </lineage>
</organism>
<dbReference type="SMART" id="SM00382">
    <property type="entry name" value="AAA"/>
    <property type="match status" value="1"/>
</dbReference>
<keyword evidence="3" id="KW-0812">Transmembrane</keyword>
<feature type="transmembrane region" description="Helical" evidence="3">
    <location>
        <begin position="187"/>
        <end position="208"/>
    </location>
</feature>
<dbReference type="InterPro" id="IPR003593">
    <property type="entry name" value="AAA+_ATPase"/>
</dbReference>
<feature type="transmembrane region" description="Helical" evidence="3">
    <location>
        <begin position="117"/>
        <end position="135"/>
    </location>
</feature>
<dbReference type="PANTHER" id="PTHR19229:SF250">
    <property type="entry name" value="ABC TRANSPORTER DOMAIN-CONTAINING PROTEIN-RELATED"/>
    <property type="match status" value="1"/>
</dbReference>
<keyword evidence="3" id="KW-1133">Transmembrane helix</keyword>
<evidence type="ECO:0000256" key="1">
    <source>
        <dbReference type="ARBA" id="ARBA00022741"/>
    </source>
</evidence>
<dbReference type="Pfam" id="PF00005">
    <property type="entry name" value="ABC_tran"/>
    <property type="match status" value="1"/>
</dbReference>
<keyword evidence="1" id="KW-0547">Nucleotide-binding</keyword>
<dbReference type="GO" id="GO:0140359">
    <property type="term" value="F:ABC-type transporter activity"/>
    <property type="evidence" value="ECO:0007669"/>
    <property type="project" value="InterPro"/>
</dbReference>
<name>A0AAV4QE86_CAEEX</name>
<feature type="transmembrane region" description="Helical" evidence="3">
    <location>
        <begin position="147"/>
        <end position="167"/>
    </location>
</feature>
<dbReference type="PANTHER" id="PTHR19229">
    <property type="entry name" value="ATP-BINDING CASSETTE TRANSPORTER SUBFAMILY A ABCA"/>
    <property type="match status" value="1"/>
</dbReference>
<dbReference type="GO" id="GO:0005319">
    <property type="term" value="F:lipid transporter activity"/>
    <property type="evidence" value="ECO:0007669"/>
    <property type="project" value="TreeGrafter"/>
</dbReference>
<dbReference type="GO" id="GO:0005524">
    <property type="term" value="F:ATP binding"/>
    <property type="evidence" value="ECO:0007669"/>
    <property type="project" value="UniProtKB-KW"/>
</dbReference>
<keyword evidence="3" id="KW-0472">Membrane</keyword>
<evidence type="ECO:0000256" key="2">
    <source>
        <dbReference type="ARBA" id="ARBA00022840"/>
    </source>
</evidence>
<reference evidence="5 6" key="1">
    <citation type="submission" date="2021-06" db="EMBL/GenBank/DDBJ databases">
        <title>Caerostris extrusa draft genome.</title>
        <authorList>
            <person name="Kono N."/>
            <person name="Arakawa K."/>
        </authorList>
    </citation>
    <scope>NUCLEOTIDE SEQUENCE [LARGE SCALE GENOMIC DNA]</scope>
</reference>
<dbReference type="CDD" id="cd03263">
    <property type="entry name" value="ABC_subfamily_A"/>
    <property type="match status" value="1"/>
</dbReference>
<evidence type="ECO:0000313" key="5">
    <source>
        <dbReference type="EMBL" id="GIY06579.1"/>
    </source>
</evidence>
<dbReference type="Gene3D" id="3.40.50.300">
    <property type="entry name" value="P-loop containing nucleotide triphosphate hydrolases"/>
    <property type="match status" value="2"/>
</dbReference>
<dbReference type="AlphaFoldDB" id="A0AAV4QE86"/>
<evidence type="ECO:0000259" key="4">
    <source>
        <dbReference type="PROSITE" id="PS50893"/>
    </source>
</evidence>
<dbReference type="Proteomes" id="UP001054945">
    <property type="component" value="Unassembled WGS sequence"/>
</dbReference>
<dbReference type="GO" id="GO:0016020">
    <property type="term" value="C:membrane"/>
    <property type="evidence" value="ECO:0007669"/>
    <property type="project" value="InterPro"/>
</dbReference>
<keyword evidence="2 5" id="KW-0067">ATP-binding</keyword>